<protein>
    <submittedName>
        <fullName evidence="2">Uncharacterized protein</fullName>
    </submittedName>
</protein>
<dbReference type="EMBL" id="VYZN01000022">
    <property type="protein sequence ID" value="KAE9536592.1"/>
    <property type="molecule type" value="Genomic_DNA"/>
</dbReference>
<keyword evidence="1" id="KW-0472">Membrane</keyword>
<dbReference type="Proteomes" id="UP000475862">
    <property type="component" value="Unassembled WGS sequence"/>
</dbReference>
<keyword evidence="1" id="KW-0812">Transmembrane</keyword>
<sequence length="347" mass="39612">MSRYSILTSLKKCVHNNFDLIDIGTKILHCWVCYTSHLTSSATESEEYVVQILALIILHSCINQSIRHSVYSQGIGTGYCLSWINVSMAFESVRMVDKVKHASRTFGGASSSSPGIHRVGRLFIRHSLTLATTNSTSALVSIVLEFYMKFSLIKLLNQDLTFTFDLLGSDNGGDIIGGKNYNYMEENQLLFLILIINIKLGIKLIVYIMLNYSPILILEEETHLIIKNNTFVSIKQMSEISIIIMSDIKALIKTKNFVIQIVPINKFNNKKKNSKIVNSELQFDVNKIGRMNLKWKTNKNCILVFVHLESFKILLFISDTDNRFRKQQNTTSKNFNENSKNLLRNHL</sequence>
<accession>A0A6G0TPX0</accession>
<keyword evidence="3" id="KW-1185">Reference proteome</keyword>
<proteinExistence type="predicted"/>
<reference evidence="2 3" key="1">
    <citation type="submission" date="2019-08" db="EMBL/GenBank/DDBJ databases">
        <title>The genome of the soybean aphid Biotype 1, its phylome, world population structure and adaptation to the North American continent.</title>
        <authorList>
            <person name="Giordano R."/>
            <person name="Donthu R.K."/>
            <person name="Hernandez A.G."/>
            <person name="Wright C.L."/>
            <person name="Zimin A.V."/>
        </authorList>
    </citation>
    <scope>NUCLEOTIDE SEQUENCE [LARGE SCALE GENOMIC DNA]</scope>
    <source>
        <tissue evidence="2">Whole aphids</tissue>
    </source>
</reference>
<organism evidence="2 3">
    <name type="scientific">Aphis glycines</name>
    <name type="common">Soybean aphid</name>
    <dbReference type="NCBI Taxonomy" id="307491"/>
    <lineage>
        <taxon>Eukaryota</taxon>
        <taxon>Metazoa</taxon>
        <taxon>Ecdysozoa</taxon>
        <taxon>Arthropoda</taxon>
        <taxon>Hexapoda</taxon>
        <taxon>Insecta</taxon>
        <taxon>Pterygota</taxon>
        <taxon>Neoptera</taxon>
        <taxon>Paraneoptera</taxon>
        <taxon>Hemiptera</taxon>
        <taxon>Sternorrhyncha</taxon>
        <taxon>Aphidomorpha</taxon>
        <taxon>Aphidoidea</taxon>
        <taxon>Aphididae</taxon>
        <taxon>Aphidini</taxon>
        <taxon>Aphis</taxon>
        <taxon>Aphis</taxon>
    </lineage>
</organism>
<evidence type="ECO:0000256" key="1">
    <source>
        <dbReference type="SAM" id="Phobius"/>
    </source>
</evidence>
<name>A0A6G0TPX0_APHGL</name>
<gene>
    <name evidence="2" type="ORF">AGLY_006994</name>
</gene>
<comment type="caution">
    <text evidence="2">The sequence shown here is derived from an EMBL/GenBank/DDBJ whole genome shotgun (WGS) entry which is preliminary data.</text>
</comment>
<dbReference type="AlphaFoldDB" id="A0A6G0TPX0"/>
<evidence type="ECO:0000313" key="2">
    <source>
        <dbReference type="EMBL" id="KAE9536592.1"/>
    </source>
</evidence>
<keyword evidence="1" id="KW-1133">Transmembrane helix</keyword>
<feature type="non-terminal residue" evidence="2">
    <location>
        <position position="347"/>
    </location>
</feature>
<evidence type="ECO:0000313" key="3">
    <source>
        <dbReference type="Proteomes" id="UP000475862"/>
    </source>
</evidence>
<feature type="transmembrane region" description="Helical" evidence="1">
    <location>
        <begin position="189"/>
        <end position="210"/>
    </location>
</feature>